<dbReference type="InterPro" id="IPR012677">
    <property type="entry name" value="Nucleotide-bd_a/b_plait_sf"/>
</dbReference>
<comment type="function">
    <text evidence="9">DEAD-box RNA helicase involved in various cellular processes at low temperature, including ribosome biogenesis, mRNA degradation and translation initiation.</text>
</comment>
<dbReference type="PANTHER" id="PTHR47963">
    <property type="entry name" value="DEAD-BOX ATP-DEPENDENT RNA HELICASE 47, MITOCHONDRIAL"/>
    <property type="match status" value="1"/>
</dbReference>
<keyword evidence="15" id="KW-0614">Plasmid</keyword>
<dbReference type="PROSITE" id="PS00039">
    <property type="entry name" value="DEAD_ATP_HELICASE"/>
    <property type="match status" value="1"/>
</dbReference>
<evidence type="ECO:0000256" key="10">
    <source>
        <dbReference type="PROSITE-ProRule" id="PRU00552"/>
    </source>
</evidence>
<dbReference type="GO" id="GO:0005829">
    <property type="term" value="C:cytosol"/>
    <property type="evidence" value="ECO:0007669"/>
    <property type="project" value="TreeGrafter"/>
</dbReference>
<evidence type="ECO:0000256" key="2">
    <source>
        <dbReference type="ARBA" id="ARBA00022741"/>
    </source>
</evidence>
<dbReference type="GO" id="GO:0005840">
    <property type="term" value="C:ribosome"/>
    <property type="evidence" value="ECO:0007669"/>
    <property type="project" value="TreeGrafter"/>
</dbReference>
<dbReference type="SMART" id="SM00490">
    <property type="entry name" value="HELICc"/>
    <property type="match status" value="1"/>
</dbReference>
<evidence type="ECO:0000259" key="12">
    <source>
        <dbReference type="PROSITE" id="PS51194"/>
    </source>
</evidence>
<dbReference type="InterPro" id="IPR050547">
    <property type="entry name" value="DEAD_box_RNA_helicases"/>
</dbReference>
<dbReference type="InterPro" id="IPR014001">
    <property type="entry name" value="Helicase_ATP-bd"/>
</dbReference>
<dbReference type="RefSeq" id="WP_058461158.1">
    <property type="nucleotide sequence ID" value="NZ_CAAAHS010000003.1"/>
</dbReference>
<dbReference type="OrthoDB" id="9805696at2"/>
<evidence type="ECO:0000256" key="3">
    <source>
        <dbReference type="ARBA" id="ARBA00022801"/>
    </source>
</evidence>
<dbReference type="GO" id="GO:0006401">
    <property type="term" value="P:RNA catabolic process"/>
    <property type="evidence" value="ECO:0007669"/>
    <property type="project" value="UniProtKB-UniRule"/>
</dbReference>
<keyword evidence="6 9" id="KW-0694">RNA-binding</keyword>
<evidence type="ECO:0000256" key="7">
    <source>
        <dbReference type="ARBA" id="ARBA00023016"/>
    </source>
</evidence>
<dbReference type="GO" id="GO:0000027">
    <property type="term" value="P:ribosomal large subunit assembly"/>
    <property type="evidence" value="ECO:0007669"/>
    <property type="project" value="UniProtKB-UniRule"/>
</dbReference>
<evidence type="ECO:0000256" key="8">
    <source>
        <dbReference type="ARBA" id="ARBA00047984"/>
    </source>
</evidence>
<keyword evidence="4 9" id="KW-0347">Helicase</keyword>
<keyword evidence="5 9" id="KW-0067">ATP-binding</keyword>
<dbReference type="InterPro" id="IPR014014">
    <property type="entry name" value="RNA_helicase_DEAD_Q_motif"/>
</dbReference>
<dbReference type="FunFam" id="3.40.50.300:FF:000108">
    <property type="entry name" value="ATP-dependent RNA helicase RhlE"/>
    <property type="match status" value="1"/>
</dbReference>
<dbReference type="CDD" id="cd00268">
    <property type="entry name" value="DEADc"/>
    <property type="match status" value="1"/>
</dbReference>
<evidence type="ECO:0000313" key="14">
    <source>
        <dbReference type="EMBL" id="KTC65391.1"/>
    </source>
</evidence>
<accession>A0A0W0R2U0</accession>
<dbReference type="CDD" id="cd12499">
    <property type="entry name" value="RRM_EcCsdA_like"/>
    <property type="match status" value="1"/>
</dbReference>
<dbReference type="InterPro" id="IPR027417">
    <property type="entry name" value="P-loop_NTPase"/>
</dbReference>
<evidence type="ECO:0000313" key="16">
    <source>
        <dbReference type="Proteomes" id="UP000054859"/>
    </source>
</evidence>
<evidence type="ECO:0000256" key="9">
    <source>
        <dbReference type="HAMAP-Rule" id="MF_00964"/>
    </source>
</evidence>
<dbReference type="Pfam" id="PF00271">
    <property type="entry name" value="Helicase_C"/>
    <property type="match status" value="1"/>
</dbReference>
<evidence type="ECO:0000256" key="4">
    <source>
        <dbReference type="ARBA" id="ARBA00022806"/>
    </source>
</evidence>
<dbReference type="InterPro" id="IPR028618">
    <property type="entry name" value="DEAD_helicase_DeaD"/>
</dbReference>
<comment type="similarity">
    <text evidence="9">Belongs to the DEAD box helicase family. DeaD/CsdA subfamily.</text>
</comment>
<dbReference type="Pfam" id="PF03880">
    <property type="entry name" value="DbpA"/>
    <property type="match status" value="1"/>
</dbReference>
<dbReference type="GO" id="GO:0003724">
    <property type="term" value="F:RNA helicase activity"/>
    <property type="evidence" value="ECO:0007669"/>
    <property type="project" value="UniProtKB-UniRule"/>
</dbReference>
<dbReference type="PROSITE" id="PS51192">
    <property type="entry name" value="HELICASE_ATP_BIND_1"/>
    <property type="match status" value="1"/>
</dbReference>
<evidence type="ECO:0000313" key="15">
    <source>
        <dbReference type="EMBL" id="VEH84787.1"/>
    </source>
</evidence>
<feature type="domain" description="Helicase C-terminal" evidence="12">
    <location>
        <begin position="232"/>
        <end position="379"/>
    </location>
</feature>
<dbReference type="InterPro" id="IPR011545">
    <property type="entry name" value="DEAD/DEAH_box_helicase_dom"/>
</dbReference>
<evidence type="ECO:0000256" key="1">
    <source>
        <dbReference type="ARBA" id="ARBA00022490"/>
    </source>
</evidence>
<dbReference type="CDD" id="cd18787">
    <property type="entry name" value="SF2_C_DEAD"/>
    <property type="match status" value="1"/>
</dbReference>
<dbReference type="PANTHER" id="PTHR47963:SF8">
    <property type="entry name" value="ATP-DEPENDENT RNA HELICASE DEAD"/>
    <property type="match status" value="1"/>
</dbReference>
<dbReference type="InterPro" id="IPR000629">
    <property type="entry name" value="RNA-helicase_DEAD-box_CS"/>
</dbReference>
<dbReference type="Proteomes" id="UP000054859">
    <property type="component" value="Unassembled WGS sequence"/>
</dbReference>
<protein>
    <recommendedName>
        <fullName evidence="9">ATP-dependent RNA helicase DeaD</fullName>
        <ecNumber evidence="9">3.6.4.13</ecNumber>
    </recommendedName>
    <alternativeName>
        <fullName evidence="9">Cold-shock DEAD box protein A</fullName>
    </alternativeName>
</protein>
<keyword evidence="1 9" id="KW-0963">Cytoplasm</keyword>
<proteinExistence type="inferred from homology"/>
<dbReference type="InterPro" id="IPR034415">
    <property type="entry name" value="CsdA_RRM"/>
</dbReference>
<dbReference type="KEGG" id="ladl:NCTC12735_00406"/>
<dbReference type="STRING" id="45056.Lade_0049"/>
<reference evidence="14 16" key="1">
    <citation type="submission" date="2015-11" db="EMBL/GenBank/DDBJ databases">
        <title>Identification of large and diverse effector repertoires of 38 Legionella species.</title>
        <authorList>
            <person name="Burstein D."/>
            <person name="Amaro F."/>
            <person name="Zusman T."/>
            <person name="Lifshitz Z."/>
            <person name="Cohen O."/>
            <person name="Gilbert J.A."/>
            <person name="Pupko T."/>
            <person name="Shuman H.A."/>
            <person name="Segal G."/>
        </authorList>
    </citation>
    <scope>NUCLEOTIDE SEQUENCE [LARGE SCALE GENOMIC DNA]</scope>
    <source>
        <strain evidence="14 16">1762-AUS-E</strain>
    </source>
</reference>
<evidence type="ECO:0000313" key="17">
    <source>
        <dbReference type="Proteomes" id="UP000281170"/>
    </source>
</evidence>
<dbReference type="InterPro" id="IPR044742">
    <property type="entry name" value="DEAD/DEAH_RhlB"/>
</dbReference>
<keyword evidence="16" id="KW-1185">Reference proteome</keyword>
<dbReference type="Proteomes" id="UP000281170">
    <property type="component" value="Plasmid 9"/>
</dbReference>
<dbReference type="InterPro" id="IPR057325">
    <property type="entry name" value="DeaD_dimer"/>
</dbReference>
<dbReference type="Pfam" id="PF00270">
    <property type="entry name" value="DEAD"/>
    <property type="match status" value="1"/>
</dbReference>
<evidence type="ECO:0000256" key="6">
    <source>
        <dbReference type="ARBA" id="ARBA00022884"/>
    </source>
</evidence>
<feature type="domain" description="DEAD-box RNA helicase Q" evidence="13">
    <location>
        <begin position="6"/>
        <end position="34"/>
    </location>
</feature>
<dbReference type="HAMAP" id="MF_00964">
    <property type="entry name" value="DEAD_helicase_DeaD"/>
    <property type="match status" value="1"/>
</dbReference>
<dbReference type="InterPro" id="IPR005580">
    <property type="entry name" value="DbpA/CsdA_RNA-bd_dom"/>
</dbReference>
<dbReference type="InterPro" id="IPR001650">
    <property type="entry name" value="Helicase_C-like"/>
</dbReference>
<feature type="domain" description="Helicase ATP-binding" evidence="11">
    <location>
        <begin position="37"/>
        <end position="208"/>
    </location>
</feature>
<feature type="short sequence motif" description="Q motif" evidence="10">
    <location>
        <begin position="6"/>
        <end position="34"/>
    </location>
</feature>
<dbReference type="SMART" id="SM00487">
    <property type="entry name" value="DEXDc"/>
    <property type="match status" value="1"/>
</dbReference>
<dbReference type="Gene3D" id="3.30.70.330">
    <property type="match status" value="1"/>
</dbReference>
<comment type="subcellular location">
    <subcellularLocation>
        <location evidence="9">Cytoplasm</location>
    </subcellularLocation>
</comment>
<dbReference type="SUPFAM" id="SSF52540">
    <property type="entry name" value="P-loop containing nucleoside triphosphate hydrolases"/>
    <property type="match status" value="1"/>
</dbReference>
<dbReference type="EMBL" id="LR134418">
    <property type="protein sequence ID" value="VEH84787.1"/>
    <property type="molecule type" value="Genomic_DNA"/>
</dbReference>
<comment type="catalytic activity">
    <reaction evidence="8 9">
        <text>ATP + H2O = ADP + phosphate + H(+)</text>
        <dbReference type="Rhea" id="RHEA:13065"/>
        <dbReference type="ChEBI" id="CHEBI:15377"/>
        <dbReference type="ChEBI" id="CHEBI:15378"/>
        <dbReference type="ChEBI" id="CHEBI:30616"/>
        <dbReference type="ChEBI" id="CHEBI:43474"/>
        <dbReference type="ChEBI" id="CHEBI:456216"/>
        <dbReference type="EC" id="3.6.4.13"/>
    </reaction>
</comment>
<dbReference type="GO" id="GO:0016787">
    <property type="term" value="F:hydrolase activity"/>
    <property type="evidence" value="ECO:0007669"/>
    <property type="project" value="UniProtKB-KW"/>
</dbReference>
<gene>
    <name evidence="9 14" type="primary">deaD</name>
    <name evidence="9" type="synonym">csdA</name>
    <name evidence="14" type="ORF">Lade_0049</name>
    <name evidence="15" type="ORF">NCTC12735_00406</name>
</gene>
<reference evidence="15 17" key="2">
    <citation type="submission" date="2018-12" db="EMBL/GenBank/DDBJ databases">
        <authorList>
            <consortium name="Pathogen Informatics"/>
        </authorList>
    </citation>
    <scope>NUCLEOTIDE SEQUENCE [LARGE SCALE GENOMIC DNA]</scope>
    <source>
        <strain evidence="15 17">NCTC12735</strain>
        <plasmid evidence="17">9</plasmid>
    </source>
</reference>
<dbReference type="GO" id="GO:0033592">
    <property type="term" value="F:RNA strand annealing activity"/>
    <property type="evidence" value="ECO:0007669"/>
    <property type="project" value="TreeGrafter"/>
</dbReference>
<dbReference type="EMBL" id="LNKA01000001">
    <property type="protein sequence ID" value="KTC65391.1"/>
    <property type="molecule type" value="Genomic_DNA"/>
</dbReference>
<keyword evidence="3 9" id="KW-0378">Hydrolase</keyword>
<dbReference type="PATRIC" id="fig|45056.6.peg.52"/>
<keyword evidence="2 9" id="KW-0547">Nucleotide-binding</keyword>
<name>A0A0W0R2U0_9GAMM</name>
<dbReference type="Pfam" id="PF25399">
    <property type="entry name" value="DeaD_dimer"/>
    <property type="match status" value="1"/>
</dbReference>
<dbReference type="AlphaFoldDB" id="A0A0W0R2U0"/>
<sequence>MTQATPSFASLGLSPPLLKAIEELNYQTPSPIQQQTIPWLLQGRDVIGQAQTGTGKTAAFALPILQRLQVAVKETQALILAPTRELAIQVAESFSSLSTKQAGIKVVVLCGGQDYRPQLKQLREGAQIVVGTPGRILDHLDRGTLQLGNLNTFVLDEADEMLRMGFIEDVETILAKLPETKQMALFSATMPSRIRQIANCYLNDPVSIEIKSATATVKSIEQRFLFANQMQKPDALLRVLASEDFQGVIVFVRTKSSTEEVAELLQQYDHKAMAIHGDLSQALRERIIAQFKQGTIDILVATDVAARGLDVDRVTHVINYDIAQDCETYVHRIGRTGRAGRSGVTILFVTPRESRMLSLIERHTRQRIEKINVPHDQAILAAKHKRFINNITTRLDNENLKEYQQIIENFLKENEVSAVEVAAALALKLNSDKGWKNSISLPQVKQEKVKIKNGKSEGKNPRFGERDRKRSKVEDYAHEVFRLDVGRIHGVKPGNIVGAIANEAGIQSRYITGLKINDDHSIVKLPKGMSKEIFQDLNKAWVCGRQLKLVSLG</sequence>
<evidence type="ECO:0000259" key="11">
    <source>
        <dbReference type="PROSITE" id="PS51192"/>
    </source>
</evidence>
<organism evidence="14 16">
    <name type="scientific">Legionella adelaidensis</name>
    <dbReference type="NCBI Taxonomy" id="45056"/>
    <lineage>
        <taxon>Bacteria</taxon>
        <taxon>Pseudomonadati</taxon>
        <taxon>Pseudomonadota</taxon>
        <taxon>Gammaproteobacteria</taxon>
        <taxon>Legionellales</taxon>
        <taxon>Legionellaceae</taxon>
        <taxon>Legionella</taxon>
    </lineage>
</organism>
<dbReference type="EC" id="3.6.4.13" evidence="9"/>
<dbReference type="GO" id="GO:0005524">
    <property type="term" value="F:ATP binding"/>
    <property type="evidence" value="ECO:0007669"/>
    <property type="project" value="UniProtKB-UniRule"/>
</dbReference>
<evidence type="ECO:0000256" key="5">
    <source>
        <dbReference type="ARBA" id="ARBA00022840"/>
    </source>
</evidence>
<keyword evidence="7 9" id="KW-0346">Stress response</keyword>
<dbReference type="PROSITE" id="PS51194">
    <property type="entry name" value="HELICASE_CTER"/>
    <property type="match status" value="1"/>
</dbReference>
<dbReference type="GO" id="GO:0070417">
    <property type="term" value="P:cellular response to cold"/>
    <property type="evidence" value="ECO:0007669"/>
    <property type="project" value="InterPro"/>
</dbReference>
<geneLocation type="plasmid" evidence="15 17">
    <name>9</name>
</geneLocation>
<dbReference type="PROSITE" id="PS51195">
    <property type="entry name" value="Q_MOTIF"/>
    <property type="match status" value="1"/>
</dbReference>
<dbReference type="Gene3D" id="3.40.50.300">
    <property type="entry name" value="P-loop containing nucleotide triphosphate hydrolases"/>
    <property type="match status" value="2"/>
</dbReference>
<evidence type="ECO:0000259" key="13">
    <source>
        <dbReference type="PROSITE" id="PS51195"/>
    </source>
</evidence>